<name>A0A7E4WAJ4_PANRE</name>
<evidence type="ECO:0000313" key="2">
    <source>
        <dbReference type="WBParaSite" id="Pan_g8958.t1"/>
    </source>
</evidence>
<protein>
    <submittedName>
        <fullName evidence="2">Dot/Icm T4SS effector</fullName>
    </submittedName>
</protein>
<dbReference type="WBParaSite" id="Pan_g8958.t1">
    <property type="protein sequence ID" value="Pan_g8958.t1"/>
    <property type="gene ID" value="Pan_g8958"/>
</dbReference>
<dbReference type="AlphaFoldDB" id="A0A7E4WAJ4"/>
<dbReference type="Proteomes" id="UP000492821">
    <property type="component" value="Unassembled WGS sequence"/>
</dbReference>
<reference evidence="1" key="1">
    <citation type="journal article" date="2013" name="Genetics">
        <title>The draft genome and transcriptome of Panagrellus redivivus are shaped by the harsh demands of a free-living lifestyle.</title>
        <authorList>
            <person name="Srinivasan J."/>
            <person name="Dillman A.R."/>
            <person name="Macchietto M.G."/>
            <person name="Heikkinen L."/>
            <person name="Lakso M."/>
            <person name="Fracchia K.M."/>
            <person name="Antoshechkin I."/>
            <person name="Mortazavi A."/>
            <person name="Wong G."/>
            <person name="Sternberg P.W."/>
        </authorList>
    </citation>
    <scope>NUCLEOTIDE SEQUENCE [LARGE SCALE GENOMIC DNA]</scope>
    <source>
        <strain evidence="1">MT8872</strain>
    </source>
</reference>
<accession>A0A7E4WAJ4</accession>
<keyword evidence="1" id="KW-1185">Reference proteome</keyword>
<proteinExistence type="predicted"/>
<sequence length="402" mass="45793">MDNLIPHYSKEARSCLIDEIYDPVPDYKVIAADDLRDAVKLAQFFNVTHEYLLQSFMFPDNCEISNCMKFMEESRSLGYTTIVNCVVFCGKTADKDLICGLQVFIALKPDQEDVFFPILEKHKTDVEPRYQLPAEGTLRTFPNFKGVLETPYSQFFKYLFHAQQYTSQLHLFLGKNKKTEIPTHLTLESSKVECLLIGRQLLAFLNERLNTAFKTTELEKQIDDIEFVIVGKSFGEVKTSSSACKGSVVVNGVAEKLPPFLTSLTETTNPYIVVHHQGGDLNDDQKYRTSWDKTANNVGRLLEHIKSIDPVTQNEFKSVKLLNELGVRLRHKLRTQKVNDQIQQLMATVANTCLSGSALFCRQKCDTAEPISTEDMLDKAIRFWQVDTIVSTLTDLKPVFFK</sequence>
<organism evidence="1 2">
    <name type="scientific">Panagrellus redivivus</name>
    <name type="common">Microworm</name>
    <dbReference type="NCBI Taxonomy" id="6233"/>
    <lineage>
        <taxon>Eukaryota</taxon>
        <taxon>Metazoa</taxon>
        <taxon>Ecdysozoa</taxon>
        <taxon>Nematoda</taxon>
        <taxon>Chromadorea</taxon>
        <taxon>Rhabditida</taxon>
        <taxon>Tylenchina</taxon>
        <taxon>Panagrolaimomorpha</taxon>
        <taxon>Panagrolaimoidea</taxon>
        <taxon>Panagrolaimidae</taxon>
        <taxon>Panagrellus</taxon>
    </lineage>
</organism>
<evidence type="ECO:0000313" key="1">
    <source>
        <dbReference type="Proteomes" id="UP000492821"/>
    </source>
</evidence>
<reference evidence="2" key="2">
    <citation type="submission" date="2020-10" db="UniProtKB">
        <authorList>
            <consortium name="WormBaseParasite"/>
        </authorList>
    </citation>
    <scope>IDENTIFICATION</scope>
</reference>